<gene>
    <name evidence="2" type="ORF">GCM10007047_31600</name>
</gene>
<evidence type="ECO:0000256" key="1">
    <source>
        <dbReference type="SAM" id="MobiDB-lite"/>
    </source>
</evidence>
<evidence type="ECO:0000313" key="3">
    <source>
        <dbReference type="Proteomes" id="UP000642829"/>
    </source>
</evidence>
<dbReference type="EMBL" id="BMXG01000027">
    <property type="protein sequence ID" value="GHC11924.1"/>
    <property type="molecule type" value="Genomic_DNA"/>
</dbReference>
<reference evidence="2" key="2">
    <citation type="submission" date="2020-09" db="EMBL/GenBank/DDBJ databases">
        <authorList>
            <person name="Sun Q."/>
            <person name="Kim S."/>
        </authorList>
    </citation>
    <scope>NUCLEOTIDE SEQUENCE</scope>
    <source>
        <strain evidence="2">KCTC 12870</strain>
    </source>
</reference>
<keyword evidence="3" id="KW-1185">Reference proteome</keyword>
<dbReference type="Proteomes" id="UP000642829">
    <property type="component" value="Unassembled WGS sequence"/>
</dbReference>
<name>A0A8J3DKI5_9BACT</name>
<proteinExistence type="predicted"/>
<organism evidence="2 3">
    <name type="scientific">Cerasicoccus arenae</name>
    <dbReference type="NCBI Taxonomy" id="424488"/>
    <lineage>
        <taxon>Bacteria</taxon>
        <taxon>Pseudomonadati</taxon>
        <taxon>Verrucomicrobiota</taxon>
        <taxon>Opitutia</taxon>
        <taxon>Puniceicoccales</taxon>
        <taxon>Cerasicoccaceae</taxon>
        <taxon>Cerasicoccus</taxon>
    </lineage>
</organism>
<comment type="caution">
    <text evidence="2">The sequence shown here is derived from an EMBL/GenBank/DDBJ whole genome shotgun (WGS) entry which is preliminary data.</text>
</comment>
<feature type="compositionally biased region" description="Basic and acidic residues" evidence="1">
    <location>
        <begin position="1"/>
        <end position="37"/>
    </location>
</feature>
<feature type="region of interest" description="Disordered" evidence="1">
    <location>
        <begin position="1"/>
        <end position="50"/>
    </location>
</feature>
<evidence type="ECO:0000313" key="2">
    <source>
        <dbReference type="EMBL" id="GHC11924.1"/>
    </source>
</evidence>
<protein>
    <submittedName>
        <fullName evidence="2">Uncharacterized protein</fullName>
    </submittedName>
</protein>
<dbReference type="AlphaFoldDB" id="A0A8J3DKI5"/>
<accession>A0A8J3DKI5</accession>
<reference evidence="2" key="1">
    <citation type="journal article" date="2014" name="Int. J. Syst. Evol. Microbiol.">
        <title>Complete genome sequence of Corynebacterium casei LMG S-19264T (=DSM 44701T), isolated from a smear-ripened cheese.</title>
        <authorList>
            <consortium name="US DOE Joint Genome Institute (JGI-PGF)"/>
            <person name="Walter F."/>
            <person name="Albersmeier A."/>
            <person name="Kalinowski J."/>
            <person name="Ruckert C."/>
        </authorList>
    </citation>
    <scope>NUCLEOTIDE SEQUENCE</scope>
    <source>
        <strain evidence="2">KCTC 12870</strain>
    </source>
</reference>
<sequence>MEAFDPKRPLAEYGKDPEKSPLKLAQRFHEFHGEHPQEPPPPNAPKRDCPQANFWAGKEELFEGSGYDEVEHSRAAYLAFKRGCGVAPFLSLRTSPESAIEFFQTPMIPRGSLSPDFRELILHLGDEQLRLFGRNLFELYVCFAEGRLLHVNAGDPKRDFGERRLAFIEAAQWVRSGNGTGRSGPAH</sequence>
<dbReference type="RefSeq" id="WP_189517042.1">
    <property type="nucleotide sequence ID" value="NZ_BMXG01000027.1"/>
</dbReference>